<organism evidence="1 2">
    <name type="scientific">Racocetra fulgida</name>
    <dbReference type="NCBI Taxonomy" id="60492"/>
    <lineage>
        <taxon>Eukaryota</taxon>
        <taxon>Fungi</taxon>
        <taxon>Fungi incertae sedis</taxon>
        <taxon>Mucoromycota</taxon>
        <taxon>Glomeromycotina</taxon>
        <taxon>Glomeromycetes</taxon>
        <taxon>Diversisporales</taxon>
        <taxon>Gigasporaceae</taxon>
        <taxon>Racocetra</taxon>
    </lineage>
</organism>
<feature type="non-terminal residue" evidence="1">
    <location>
        <position position="1"/>
    </location>
</feature>
<feature type="non-terminal residue" evidence="1">
    <location>
        <position position="133"/>
    </location>
</feature>
<protein>
    <submittedName>
        <fullName evidence="1">14631_t:CDS:1</fullName>
    </submittedName>
</protein>
<dbReference type="AlphaFoldDB" id="A0A9N9NFA4"/>
<dbReference type="OrthoDB" id="2444054at2759"/>
<evidence type="ECO:0000313" key="2">
    <source>
        <dbReference type="Proteomes" id="UP000789396"/>
    </source>
</evidence>
<sequence length="133" mass="15574">KHVENEVLLSEQIAEELFNKVSVVGFDEYFENELDEINFKSNIVLDGFNDKEDTPQEIAKKIANLIGDSDGYYCIYLNQYEDHESIECFDYSGTLRISINIMTNHASIYLKHEILHQQPERNRVTEEIKNKIK</sequence>
<proteinExistence type="predicted"/>
<name>A0A9N9NFA4_9GLOM</name>
<gene>
    <name evidence="1" type="ORF">RFULGI_LOCUS12231</name>
</gene>
<accession>A0A9N9NFA4</accession>
<dbReference type="EMBL" id="CAJVPZ010028787">
    <property type="protein sequence ID" value="CAG8732319.1"/>
    <property type="molecule type" value="Genomic_DNA"/>
</dbReference>
<evidence type="ECO:0000313" key="1">
    <source>
        <dbReference type="EMBL" id="CAG8732319.1"/>
    </source>
</evidence>
<dbReference type="Proteomes" id="UP000789396">
    <property type="component" value="Unassembled WGS sequence"/>
</dbReference>
<reference evidence="1" key="1">
    <citation type="submission" date="2021-06" db="EMBL/GenBank/DDBJ databases">
        <authorList>
            <person name="Kallberg Y."/>
            <person name="Tangrot J."/>
            <person name="Rosling A."/>
        </authorList>
    </citation>
    <scope>NUCLEOTIDE SEQUENCE</scope>
    <source>
        <strain evidence="1">IN212</strain>
    </source>
</reference>
<keyword evidence="2" id="KW-1185">Reference proteome</keyword>
<comment type="caution">
    <text evidence="1">The sequence shown here is derived from an EMBL/GenBank/DDBJ whole genome shotgun (WGS) entry which is preliminary data.</text>
</comment>